<organism evidence="3 4">
    <name type="scientific">Herpetosiphon gulosus</name>
    <dbReference type="NCBI Taxonomy" id="1973496"/>
    <lineage>
        <taxon>Bacteria</taxon>
        <taxon>Bacillati</taxon>
        <taxon>Chloroflexota</taxon>
        <taxon>Chloroflexia</taxon>
        <taxon>Herpetosiphonales</taxon>
        <taxon>Herpetosiphonaceae</taxon>
        <taxon>Herpetosiphon</taxon>
    </lineage>
</organism>
<gene>
    <name evidence="3" type="ORF">Hgul01_00050</name>
</gene>
<keyword evidence="2" id="KW-1133">Transmembrane helix</keyword>
<feature type="transmembrane region" description="Helical" evidence="2">
    <location>
        <begin position="93"/>
        <end position="113"/>
    </location>
</feature>
<feature type="transmembrane region" description="Helical" evidence="2">
    <location>
        <begin position="59"/>
        <end position="81"/>
    </location>
</feature>
<evidence type="ECO:0000313" key="3">
    <source>
        <dbReference type="EMBL" id="GAA5526278.1"/>
    </source>
</evidence>
<dbReference type="EMBL" id="BAABRU010000001">
    <property type="protein sequence ID" value="GAA5526278.1"/>
    <property type="molecule type" value="Genomic_DNA"/>
</dbReference>
<evidence type="ECO:0000256" key="1">
    <source>
        <dbReference type="SAM" id="MobiDB-lite"/>
    </source>
</evidence>
<accession>A0ABP9WSU0</accession>
<feature type="compositionally biased region" description="Low complexity" evidence="1">
    <location>
        <begin position="1"/>
        <end position="15"/>
    </location>
</feature>
<evidence type="ECO:0008006" key="5">
    <source>
        <dbReference type="Google" id="ProtNLM"/>
    </source>
</evidence>
<protein>
    <recommendedName>
        <fullName evidence="5">Yip1 domain-containing protein</fullName>
    </recommendedName>
</protein>
<feature type="transmembrane region" description="Helical" evidence="2">
    <location>
        <begin position="153"/>
        <end position="174"/>
    </location>
</feature>
<comment type="caution">
    <text evidence="3">The sequence shown here is derived from an EMBL/GenBank/DDBJ whole genome shotgun (WGS) entry which is preliminary data.</text>
</comment>
<dbReference type="Proteomes" id="UP001428290">
    <property type="component" value="Unassembled WGS sequence"/>
</dbReference>
<evidence type="ECO:0000313" key="4">
    <source>
        <dbReference type="Proteomes" id="UP001428290"/>
    </source>
</evidence>
<name>A0ABP9WSU0_9CHLR</name>
<keyword evidence="4" id="KW-1185">Reference proteome</keyword>
<keyword evidence="2" id="KW-0472">Membrane</keyword>
<feature type="transmembrane region" description="Helical" evidence="2">
    <location>
        <begin position="125"/>
        <end position="147"/>
    </location>
</feature>
<sequence>MSFRNTQPSSSQSAPSSPPTTPAPTMQLPELLQASIALAGKPSEPPFGLVRGRGSLKNALIYVAIGAFVSGILILVIGLLIYHFPARLAGQSLLINVLGHTAGFAALISFIAQRQRLSFRQRDEFATALAMAWSPSMLVIGGIFYLLGGFISFVGNLGNLALSLLFMAAALKALRVLFSKPYEETFVSVGYSLLLYNLILSFVTYIVVQLFV</sequence>
<keyword evidence="2" id="KW-0812">Transmembrane</keyword>
<reference evidence="3 4" key="1">
    <citation type="submission" date="2024-02" db="EMBL/GenBank/DDBJ databases">
        <title>Herpetosiphon gulosus NBRC 112829.</title>
        <authorList>
            <person name="Ichikawa N."/>
            <person name="Katano-Makiyama Y."/>
            <person name="Hidaka K."/>
        </authorList>
    </citation>
    <scope>NUCLEOTIDE SEQUENCE [LARGE SCALE GENOMIC DNA]</scope>
    <source>
        <strain evidence="3 4">NBRC 112829</strain>
    </source>
</reference>
<evidence type="ECO:0000256" key="2">
    <source>
        <dbReference type="SAM" id="Phobius"/>
    </source>
</evidence>
<dbReference type="RefSeq" id="WP_345719932.1">
    <property type="nucleotide sequence ID" value="NZ_BAABRU010000001.1"/>
</dbReference>
<feature type="region of interest" description="Disordered" evidence="1">
    <location>
        <begin position="1"/>
        <end position="25"/>
    </location>
</feature>
<proteinExistence type="predicted"/>
<feature type="transmembrane region" description="Helical" evidence="2">
    <location>
        <begin position="186"/>
        <end position="208"/>
    </location>
</feature>